<evidence type="ECO:0000313" key="2">
    <source>
        <dbReference type="Proteomes" id="UP000299102"/>
    </source>
</evidence>
<comment type="caution">
    <text evidence="1">The sequence shown here is derived from an EMBL/GenBank/DDBJ whole genome shotgun (WGS) entry which is preliminary data.</text>
</comment>
<evidence type="ECO:0000313" key="1">
    <source>
        <dbReference type="EMBL" id="GBP21257.1"/>
    </source>
</evidence>
<dbReference type="Proteomes" id="UP000299102">
    <property type="component" value="Unassembled WGS sequence"/>
</dbReference>
<organism evidence="1 2">
    <name type="scientific">Eumeta variegata</name>
    <name type="common">Bagworm moth</name>
    <name type="synonym">Eumeta japonica</name>
    <dbReference type="NCBI Taxonomy" id="151549"/>
    <lineage>
        <taxon>Eukaryota</taxon>
        <taxon>Metazoa</taxon>
        <taxon>Ecdysozoa</taxon>
        <taxon>Arthropoda</taxon>
        <taxon>Hexapoda</taxon>
        <taxon>Insecta</taxon>
        <taxon>Pterygota</taxon>
        <taxon>Neoptera</taxon>
        <taxon>Endopterygota</taxon>
        <taxon>Lepidoptera</taxon>
        <taxon>Glossata</taxon>
        <taxon>Ditrysia</taxon>
        <taxon>Tineoidea</taxon>
        <taxon>Psychidae</taxon>
        <taxon>Oiketicinae</taxon>
        <taxon>Eumeta</taxon>
    </lineage>
</organism>
<accession>A0A4C1U564</accession>
<gene>
    <name evidence="1" type="ORF">EVAR_84384_1</name>
</gene>
<reference evidence="1 2" key="1">
    <citation type="journal article" date="2019" name="Commun. Biol.">
        <title>The bagworm genome reveals a unique fibroin gene that provides high tensile strength.</title>
        <authorList>
            <person name="Kono N."/>
            <person name="Nakamura H."/>
            <person name="Ohtoshi R."/>
            <person name="Tomita M."/>
            <person name="Numata K."/>
            <person name="Arakawa K."/>
        </authorList>
    </citation>
    <scope>NUCLEOTIDE SEQUENCE [LARGE SCALE GENOMIC DNA]</scope>
</reference>
<name>A0A4C1U564_EUMVA</name>
<proteinExistence type="predicted"/>
<dbReference type="EMBL" id="BGZK01000126">
    <property type="protein sequence ID" value="GBP21257.1"/>
    <property type="molecule type" value="Genomic_DNA"/>
</dbReference>
<dbReference type="AlphaFoldDB" id="A0A4C1U564"/>
<keyword evidence="2" id="KW-1185">Reference proteome</keyword>
<dbReference type="OrthoDB" id="8775810at2759"/>
<evidence type="ECO:0008006" key="3">
    <source>
        <dbReference type="Google" id="ProtNLM"/>
    </source>
</evidence>
<sequence length="298" mass="34374">MMRAGEGTMTTLLYQFFDKRWKSRRVPKDWCKAVVVPLYKGKGSRQRCIVSPWLNLFMDNCLYDSKEYECGLRMDELSIKCLPYADDQIIAMVTKINNVNDNGNDNDNKKNESRINAVGMRFLGSVCGVSRKGRCRNGDARESRGLKEDVTIRLERGMLRWFGRRKMMNESRLTKQIYRASVCNEKVDKGCPKNFYADHIRGVLKKSQILGTGNRRVCMKRLMDVNKVREIYKDRSMWKSIVSAYYFGKKASACMDIVRFLSAFISTDHSVNHYSDVVHSFDFGSGFALDSDSVLDLE</sequence>
<protein>
    <recommendedName>
        <fullName evidence="3">Reverse transcriptase domain-containing protein</fullName>
    </recommendedName>
</protein>